<dbReference type="PANTHER" id="PTHR45712:SF22">
    <property type="entry name" value="INSULIN-LIKE GROWTH FACTOR-BINDING PROTEIN COMPLEX ACID LABILE SUBUNIT"/>
    <property type="match status" value="1"/>
</dbReference>
<evidence type="ECO:0000256" key="7">
    <source>
        <dbReference type="ARBA" id="ARBA00022989"/>
    </source>
</evidence>
<keyword evidence="5 10" id="KW-0732">Signal</keyword>
<dbReference type="Gene3D" id="3.80.10.10">
    <property type="entry name" value="Ribonuclease Inhibitor"/>
    <property type="match status" value="4"/>
</dbReference>
<evidence type="ECO:0000313" key="13">
    <source>
        <dbReference type="RefSeq" id="XP_022104707.1"/>
    </source>
</evidence>
<keyword evidence="6" id="KW-0677">Repeat</keyword>
<sequence length="615" mass="69132">MTSYRCWRGGSLAILVIAVGASLPPLDSNTGPSLSPSCWEGCTCESVFQLVRCPDLDLPSIPYKTVHNNTRALYLPGNLIANLTGRTLLRFRQLRLLDLADNQISQIADDAFEGQPKLMQLILSGNKLSNVPVAALQRLKSLRTLDLARNNITYLAADSFLNVTKLQSLSLNSNALHVIDPGAFTGLGMLRVLMLKYNFLEEIPIGSLSACGRLEQLHLSSNRIGTLYNQSESLGELSVRSWFAPTQPRSLATLILSQNLIDFFSPSCFQGMTALAVLDLSWNYIQEIPEDLFKDLQMLETLKLNKNSPLYALPPGVFRDTFSLRILKIKYCQLTDLPVDLLYNTSQLEFLDLTGNGLSDLNFLSSSHVTSLTELCLGENSITDIPDDHLFGLSMLKVLNLSENQMTRLPLLNSLSSLQVLDAKKNQLTWLRRRAFRGTSLMDLDVSFNKLQTLRKSTIMSLPDYAAATINLYGNPWACDCHLSWTVDVGYGRYFLSDYVTCSWPREFENITLYSSEVEVVRNLKCSKYPKRDHLLLLIGTWFGVVSALILLFWAAAFVHARRRFRVRQPRERFLLFRNPSEKNAGCAPNTTHSKVRFKALDSETESLEDDETTV</sequence>
<dbReference type="RefSeq" id="XP_022104707.1">
    <property type="nucleotide sequence ID" value="XM_022249015.1"/>
</dbReference>
<dbReference type="GO" id="GO:0005886">
    <property type="term" value="C:plasma membrane"/>
    <property type="evidence" value="ECO:0007669"/>
    <property type="project" value="UniProtKB-SubCell"/>
</dbReference>
<dbReference type="SMART" id="SM00365">
    <property type="entry name" value="LRR_SD22"/>
    <property type="match status" value="5"/>
</dbReference>
<gene>
    <name evidence="12 13" type="primary">LOC110986804</name>
</gene>
<evidence type="ECO:0000256" key="8">
    <source>
        <dbReference type="ARBA" id="ARBA00023136"/>
    </source>
</evidence>
<dbReference type="Proteomes" id="UP000694845">
    <property type="component" value="Unplaced"/>
</dbReference>
<keyword evidence="4 9" id="KW-0812">Transmembrane</keyword>
<evidence type="ECO:0000256" key="5">
    <source>
        <dbReference type="ARBA" id="ARBA00022729"/>
    </source>
</evidence>
<dbReference type="PANTHER" id="PTHR45712">
    <property type="entry name" value="AGAP008170-PA"/>
    <property type="match status" value="1"/>
</dbReference>
<accession>A0A8B7ZMW5</accession>
<dbReference type="AlphaFoldDB" id="A0A8B7ZMW5"/>
<name>A0A8B7ZMW5_ACAPL</name>
<dbReference type="PROSITE" id="PS51450">
    <property type="entry name" value="LRR"/>
    <property type="match status" value="6"/>
</dbReference>
<evidence type="ECO:0000256" key="1">
    <source>
        <dbReference type="ARBA" id="ARBA00004236"/>
    </source>
</evidence>
<evidence type="ECO:0000256" key="4">
    <source>
        <dbReference type="ARBA" id="ARBA00022692"/>
    </source>
</evidence>
<dbReference type="Pfam" id="PF13516">
    <property type="entry name" value="LRR_6"/>
    <property type="match status" value="1"/>
</dbReference>
<feature type="chain" id="PRO_5044665732" evidence="10">
    <location>
        <begin position="23"/>
        <end position="615"/>
    </location>
</feature>
<dbReference type="FunFam" id="3.80.10.10:FF:001438">
    <property type="entry name" value="Uncharacterized protein"/>
    <property type="match status" value="1"/>
</dbReference>
<dbReference type="SUPFAM" id="SSF52075">
    <property type="entry name" value="Outer arm dynein light chain 1"/>
    <property type="match status" value="1"/>
</dbReference>
<dbReference type="KEGG" id="aplc:110986804"/>
<evidence type="ECO:0000256" key="2">
    <source>
        <dbReference type="ARBA" id="ARBA00022475"/>
    </source>
</evidence>
<dbReference type="SUPFAM" id="SSF52058">
    <property type="entry name" value="L domain-like"/>
    <property type="match status" value="1"/>
</dbReference>
<reference evidence="12 13" key="1">
    <citation type="submission" date="2025-04" db="UniProtKB">
        <authorList>
            <consortium name="RefSeq"/>
        </authorList>
    </citation>
    <scope>IDENTIFICATION</scope>
</reference>
<dbReference type="InterPro" id="IPR032675">
    <property type="entry name" value="LRR_dom_sf"/>
</dbReference>
<keyword evidence="3" id="KW-0433">Leucine-rich repeat</keyword>
<comment type="subcellular location">
    <subcellularLocation>
        <location evidence="1">Cell membrane</location>
    </subcellularLocation>
</comment>
<evidence type="ECO:0000313" key="11">
    <source>
        <dbReference type="Proteomes" id="UP000694845"/>
    </source>
</evidence>
<dbReference type="RefSeq" id="XP_022104706.1">
    <property type="nucleotide sequence ID" value="XM_022249014.1"/>
</dbReference>
<dbReference type="InterPro" id="IPR003591">
    <property type="entry name" value="Leu-rich_rpt_typical-subtyp"/>
</dbReference>
<protein>
    <submittedName>
        <fullName evidence="12 13">Platelet glycoprotein V-like</fullName>
    </submittedName>
</protein>
<keyword evidence="2" id="KW-1003">Cell membrane</keyword>
<keyword evidence="8 9" id="KW-0472">Membrane</keyword>
<dbReference type="Pfam" id="PF13855">
    <property type="entry name" value="LRR_8"/>
    <property type="match status" value="4"/>
</dbReference>
<keyword evidence="7 9" id="KW-1133">Transmembrane helix</keyword>
<evidence type="ECO:0000256" key="10">
    <source>
        <dbReference type="SAM" id="SignalP"/>
    </source>
</evidence>
<dbReference type="GeneID" id="110986804"/>
<keyword evidence="11" id="KW-1185">Reference proteome</keyword>
<feature type="transmembrane region" description="Helical" evidence="9">
    <location>
        <begin position="535"/>
        <end position="559"/>
    </location>
</feature>
<evidence type="ECO:0000256" key="9">
    <source>
        <dbReference type="SAM" id="Phobius"/>
    </source>
</evidence>
<dbReference type="SMART" id="SM00369">
    <property type="entry name" value="LRR_TYP"/>
    <property type="match status" value="12"/>
</dbReference>
<proteinExistence type="predicted"/>
<dbReference type="OMA" id="WPREFEN"/>
<dbReference type="InterPro" id="IPR001611">
    <property type="entry name" value="Leu-rich_rpt"/>
</dbReference>
<evidence type="ECO:0000256" key="3">
    <source>
        <dbReference type="ARBA" id="ARBA00022614"/>
    </source>
</evidence>
<evidence type="ECO:0000313" key="12">
    <source>
        <dbReference type="RefSeq" id="XP_022104706.1"/>
    </source>
</evidence>
<dbReference type="OrthoDB" id="676979at2759"/>
<feature type="signal peptide" evidence="10">
    <location>
        <begin position="1"/>
        <end position="22"/>
    </location>
</feature>
<evidence type="ECO:0000256" key="6">
    <source>
        <dbReference type="ARBA" id="ARBA00022737"/>
    </source>
</evidence>
<dbReference type="InterPro" id="IPR050333">
    <property type="entry name" value="SLRP"/>
</dbReference>
<organism evidence="11 12">
    <name type="scientific">Acanthaster planci</name>
    <name type="common">Crown-of-thorns starfish</name>
    <dbReference type="NCBI Taxonomy" id="133434"/>
    <lineage>
        <taxon>Eukaryota</taxon>
        <taxon>Metazoa</taxon>
        <taxon>Echinodermata</taxon>
        <taxon>Eleutherozoa</taxon>
        <taxon>Asterozoa</taxon>
        <taxon>Asteroidea</taxon>
        <taxon>Valvatacea</taxon>
        <taxon>Valvatida</taxon>
        <taxon>Acanthasteridae</taxon>
        <taxon>Acanthaster</taxon>
    </lineage>
</organism>